<dbReference type="InterPro" id="IPR029046">
    <property type="entry name" value="LolA/LolB/LppX"/>
</dbReference>
<reference evidence="3" key="1">
    <citation type="journal article" date="2020" name="mSystems">
        <title>Genome- and Community-Level Interaction Insights into Carbon Utilization and Element Cycling Functions of Hydrothermarchaeota in Hydrothermal Sediment.</title>
        <authorList>
            <person name="Zhou Z."/>
            <person name="Liu Y."/>
            <person name="Xu W."/>
            <person name="Pan J."/>
            <person name="Luo Z.H."/>
            <person name="Li M."/>
        </authorList>
    </citation>
    <scope>NUCLEOTIDE SEQUENCE [LARGE SCALE GENOMIC DNA]</scope>
    <source>
        <strain evidence="3">SpSt-855</strain>
    </source>
</reference>
<protein>
    <submittedName>
        <fullName evidence="3">Outer membrane lipoprotein carrier protein LolA</fullName>
    </submittedName>
</protein>
<gene>
    <name evidence="3" type="ORF">ENW50_11225</name>
</gene>
<dbReference type="InterPro" id="IPR004564">
    <property type="entry name" value="OM_lipoprot_carrier_LolA-like"/>
</dbReference>
<dbReference type="SUPFAM" id="SSF89392">
    <property type="entry name" value="Prokaryotic lipoproteins and lipoprotein localization factors"/>
    <property type="match status" value="1"/>
</dbReference>
<dbReference type="Pfam" id="PF03548">
    <property type="entry name" value="LolA"/>
    <property type="match status" value="1"/>
</dbReference>
<feature type="chain" id="PRO_5031164221" evidence="2">
    <location>
        <begin position="23"/>
        <end position="233"/>
    </location>
</feature>
<sequence>MKRNWMGYVLAASLLAPAPLVAQAPAQNQAQLKQILSEMDAASAHFRSASASFNADLYTAIVQQHEPQTGTIAFRREHGGTEMMVHITSEGGQPANRQLVFKHGQLDYYEPNLKQETIYSAGNNYESFLTIGFGGSGRELAAHWQITLEGTGMMNGVKVAKLDLVPKDAKVRNNFSHITIWIDPQKSLAYKQELFMPSGDTRTVNYTDVHYNKPLPSSMFTIHAAPGTKKIVK</sequence>
<name>A0A7V4XU35_9BACT</name>
<dbReference type="AlphaFoldDB" id="A0A7V4XU35"/>
<proteinExistence type="predicted"/>
<accession>A0A7V4XU35</accession>
<dbReference type="Gene3D" id="2.50.20.10">
    <property type="entry name" value="Lipoprotein localisation LolA/LolB/LppX"/>
    <property type="match status" value="1"/>
</dbReference>
<evidence type="ECO:0000256" key="2">
    <source>
        <dbReference type="SAM" id="SignalP"/>
    </source>
</evidence>
<comment type="caution">
    <text evidence="3">The sequence shown here is derived from an EMBL/GenBank/DDBJ whole genome shotgun (WGS) entry which is preliminary data.</text>
</comment>
<keyword evidence="3" id="KW-0449">Lipoprotein</keyword>
<feature type="signal peptide" evidence="2">
    <location>
        <begin position="1"/>
        <end position="22"/>
    </location>
</feature>
<organism evidence="3">
    <name type="scientific">Acidobacterium capsulatum</name>
    <dbReference type="NCBI Taxonomy" id="33075"/>
    <lineage>
        <taxon>Bacteria</taxon>
        <taxon>Pseudomonadati</taxon>
        <taxon>Acidobacteriota</taxon>
        <taxon>Terriglobia</taxon>
        <taxon>Terriglobales</taxon>
        <taxon>Acidobacteriaceae</taxon>
        <taxon>Acidobacterium</taxon>
    </lineage>
</organism>
<evidence type="ECO:0000313" key="3">
    <source>
        <dbReference type="EMBL" id="HGY95238.1"/>
    </source>
</evidence>
<evidence type="ECO:0000256" key="1">
    <source>
        <dbReference type="ARBA" id="ARBA00022729"/>
    </source>
</evidence>
<dbReference type="CDD" id="cd16325">
    <property type="entry name" value="LolA"/>
    <property type="match status" value="1"/>
</dbReference>
<keyword evidence="1 2" id="KW-0732">Signal</keyword>
<dbReference type="EMBL" id="DTKL01000071">
    <property type="protein sequence ID" value="HGY95238.1"/>
    <property type="molecule type" value="Genomic_DNA"/>
</dbReference>